<dbReference type="GO" id="GO:0009535">
    <property type="term" value="C:chloroplast thylakoid membrane"/>
    <property type="evidence" value="ECO:0007669"/>
    <property type="project" value="UniProtKB-SubCell"/>
</dbReference>
<keyword evidence="5 8" id="KW-0934">Plastid</keyword>
<reference evidence="9" key="1">
    <citation type="submission" date="2021-01" db="EMBL/GenBank/DDBJ databases">
        <title>Adiantum capillus-veneris genome.</title>
        <authorList>
            <person name="Fang Y."/>
            <person name="Liao Q."/>
        </authorList>
    </citation>
    <scope>NUCLEOTIDE SEQUENCE</scope>
    <source>
        <strain evidence="9">H3</strain>
        <tissue evidence="9">Leaf</tissue>
    </source>
</reference>
<dbReference type="InterPro" id="IPR001344">
    <property type="entry name" value="Chloro_AB-bd_pln"/>
</dbReference>
<evidence type="ECO:0000256" key="5">
    <source>
        <dbReference type="ARBA" id="ARBA00022640"/>
    </source>
</evidence>
<evidence type="ECO:0000256" key="6">
    <source>
        <dbReference type="ARBA" id="ARBA00022991"/>
    </source>
</evidence>
<keyword evidence="8" id="KW-0793">Thylakoid</keyword>
<comment type="subcellular location">
    <subcellularLocation>
        <location evidence="1 8">Plastid</location>
        <location evidence="1 8">Chloroplast thylakoid membrane</location>
    </subcellularLocation>
</comment>
<keyword evidence="2 7" id="KW-0148">Chlorophyll</keyword>
<dbReference type="GO" id="GO:0009765">
    <property type="term" value="P:photosynthesis, light harvesting"/>
    <property type="evidence" value="ECO:0007669"/>
    <property type="project" value="InterPro"/>
</dbReference>
<dbReference type="Pfam" id="PF00504">
    <property type="entry name" value="Chloroa_b-bind"/>
    <property type="match status" value="1"/>
</dbReference>
<evidence type="ECO:0000313" key="9">
    <source>
        <dbReference type="EMBL" id="KAI5080527.1"/>
    </source>
</evidence>
<protein>
    <recommendedName>
        <fullName evidence="8">Chlorophyll a-b binding protein, chloroplastic</fullName>
    </recommendedName>
</protein>
<accession>A0A9D4ZNT8</accession>
<evidence type="ECO:0000256" key="2">
    <source>
        <dbReference type="ARBA" id="ARBA00022494"/>
    </source>
</evidence>
<evidence type="ECO:0000256" key="4">
    <source>
        <dbReference type="ARBA" id="ARBA00022531"/>
    </source>
</evidence>
<keyword evidence="10" id="KW-1185">Reference proteome</keyword>
<feature type="binding site" evidence="7">
    <location>
        <position position="120"/>
    </location>
    <ligand>
        <name>chlorophyll a</name>
        <dbReference type="ChEBI" id="CHEBI:58416"/>
        <label>1</label>
    </ligand>
</feature>
<sequence>MVALASSSPCCPGPSSWDRPLPPLRPRLPLPVEMTALAGSSSLLSRPKLLGQAIAASTSSYSSCVSSPSPAIVSIHLPEGLLARVNVPAYLTAEIPGDYGFDPFGLSKKPADFDKHQAYEIIHARWAMLGET</sequence>
<evidence type="ECO:0000256" key="3">
    <source>
        <dbReference type="ARBA" id="ARBA00022528"/>
    </source>
</evidence>
<feature type="binding site" evidence="7">
    <location>
        <position position="107"/>
    </location>
    <ligand>
        <name>chlorophyll b</name>
        <dbReference type="ChEBI" id="CHEBI:61721"/>
        <label>2</label>
    </ligand>
</feature>
<keyword evidence="8" id="KW-0603">Photosystem I</keyword>
<dbReference type="PANTHER" id="PTHR21649">
    <property type="entry name" value="CHLOROPHYLL A/B BINDING PROTEIN"/>
    <property type="match status" value="1"/>
</dbReference>
<feature type="binding site" evidence="7">
    <location>
        <position position="123"/>
    </location>
    <ligand>
        <name>chlorophyll a</name>
        <dbReference type="ChEBI" id="CHEBI:58416"/>
        <label>1</label>
    </ligand>
</feature>
<dbReference type="SUPFAM" id="SSF103511">
    <property type="entry name" value="Chlorophyll a-b binding protein"/>
    <property type="match status" value="1"/>
</dbReference>
<keyword evidence="4 8" id="KW-0602">Photosynthesis</keyword>
<keyword evidence="6 8" id="KW-0157">Chromophore</keyword>
<dbReference type="Gene3D" id="1.10.3460.10">
    <property type="entry name" value="Chlorophyll a/b binding protein domain"/>
    <property type="match status" value="1"/>
</dbReference>
<keyword evidence="3 8" id="KW-0150">Chloroplast</keyword>
<comment type="similarity">
    <text evidence="8">Belongs to the light-harvesting chlorophyll a/b-binding (LHC) protein family.</text>
</comment>
<keyword evidence="8" id="KW-0604">Photosystem II</keyword>
<evidence type="ECO:0000256" key="8">
    <source>
        <dbReference type="RuleBase" id="RU363080"/>
    </source>
</evidence>
<evidence type="ECO:0000313" key="10">
    <source>
        <dbReference type="Proteomes" id="UP000886520"/>
    </source>
</evidence>
<dbReference type="Proteomes" id="UP000886520">
    <property type="component" value="Chromosome 4"/>
</dbReference>
<evidence type="ECO:0000256" key="1">
    <source>
        <dbReference type="ARBA" id="ARBA00004334"/>
    </source>
</evidence>
<proteinExistence type="inferred from homology"/>
<dbReference type="GO" id="GO:0009523">
    <property type="term" value="C:photosystem II"/>
    <property type="evidence" value="ECO:0007669"/>
    <property type="project" value="UniProtKB-KW"/>
</dbReference>
<dbReference type="InterPro" id="IPR022796">
    <property type="entry name" value="Chloroa_b-bind"/>
</dbReference>
<name>A0A9D4ZNT8_ADICA</name>
<dbReference type="GO" id="GO:0009522">
    <property type="term" value="C:photosystem I"/>
    <property type="evidence" value="ECO:0007669"/>
    <property type="project" value="UniProtKB-KW"/>
</dbReference>
<dbReference type="OrthoDB" id="423598at2759"/>
<comment type="caution">
    <text evidence="9">The sequence shown here is derived from an EMBL/GenBank/DDBJ whole genome shotgun (WGS) entry which is preliminary data.</text>
</comment>
<feature type="non-terminal residue" evidence="9">
    <location>
        <position position="132"/>
    </location>
</feature>
<feature type="binding site" description="axial binding residue" evidence="7">
    <location>
        <position position="125"/>
    </location>
    <ligand>
        <name>chlorophyll b</name>
        <dbReference type="ChEBI" id="CHEBI:61721"/>
        <label>1</label>
    </ligand>
    <ligandPart>
        <name>Mg</name>
        <dbReference type="ChEBI" id="CHEBI:25107"/>
    </ligandPart>
</feature>
<evidence type="ECO:0000256" key="7">
    <source>
        <dbReference type="PIRSR" id="PIRSR601344-1"/>
    </source>
</evidence>
<dbReference type="EMBL" id="JABFUD020000004">
    <property type="protein sequence ID" value="KAI5080527.1"/>
    <property type="molecule type" value="Genomic_DNA"/>
</dbReference>
<comment type="function">
    <text evidence="8">The light-harvesting complex (LHC) functions as a light receptor, it captures and delivers excitation energy to photosystems with which it is closely associated.</text>
</comment>
<organism evidence="9 10">
    <name type="scientific">Adiantum capillus-veneris</name>
    <name type="common">Maidenhair fern</name>
    <dbReference type="NCBI Taxonomy" id="13818"/>
    <lineage>
        <taxon>Eukaryota</taxon>
        <taxon>Viridiplantae</taxon>
        <taxon>Streptophyta</taxon>
        <taxon>Embryophyta</taxon>
        <taxon>Tracheophyta</taxon>
        <taxon>Polypodiopsida</taxon>
        <taxon>Polypodiidae</taxon>
        <taxon>Polypodiales</taxon>
        <taxon>Pteridineae</taxon>
        <taxon>Pteridaceae</taxon>
        <taxon>Vittarioideae</taxon>
        <taxon>Adiantum</taxon>
    </lineage>
</organism>
<dbReference type="GO" id="GO:0016168">
    <property type="term" value="F:chlorophyll binding"/>
    <property type="evidence" value="ECO:0007669"/>
    <property type="project" value="UniProtKB-KW"/>
</dbReference>
<dbReference type="AlphaFoldDB" id="A0A9D4ZNT8"/>
<gene>
    <name evidence="9" type="ORF">GOP47_0003710</name>
</gene>